<sequence>MAHVSTALFLFATCLVLLLVTLPTARTQDVLQDSDMIPEERAFWDQLFRTPNKRQLCRPGFTFNPVIRNCKPSLGVLRGRGRRF</sequence>
<protein>
    <submittedName>
        <fullName evidence="2">Uncharacterized protein</fullName>
    </submittedName>
</protein>
<proteinExistence type="predicted"/>
<comment type="caution">
    <text evidence="2">The sequence shown here is derived from an EMBL/GenBank/DDBJ whole genome shotgun (WGS) entry which is preliminary data.</text>
</comment>
<feature type="signal peptide" evidence="1">
    <location>
        <begin position="1"/>
        <end position="27"/>
    </location>
</feature>
<gene>
    <name evidence="2" type="ORF">SNE40_018067</name>
</gene>
<keyword evidence="1" id="KW-0732">Signal</keyword>
<name>A0AAN8JAT2_PATCE</name>
<keyword evidence="3" id="KW-1185">Reference proteome</keyword>
<feature type="chain" id="PRO_5042871011" evidence="1">
    <location>
        <begin position="28"/>
        <end position="84"/>
    </location>
</feature>
<dbReference type="EMBL" id="JAZGQO010000012">
    <property type="protein sequence ID" value="KAK6172118.1"/>
    <property type="molecule type" value="Genomic_DNA"/>
</dbReference>
<evidence type="ECO:0000313" key="2">
    <source>
        <dbReference type="EMBL" id="KAK6172118.1"/>
    </source>
</evidence>
<dbReference type="AlphaFoldDB" id="A0AAN8JAT2"/>
<dbReference type="Proteomes" id="UP001347796">
    <property type="component" value="Unassembled WGS sequence"/>
</dbReference>
<reference evidence="2 3" key="1">
    <citation type="submission" date="2024-01" db="EMBL/GenBank/DDBJ databases">
        <title>The genome of the rayed Mediterranean limpet Patella caerulea (Linnaeus, 1758).</title>
        <authorList>
            <person name="Anh-Thu Weber A."/>
            <person name="Halstead-Nussloch G."/>
        </authorList>
    </citation>
    <scope>NUCLEOTIDE SEQUENCE [LARGE SCALE GENOMIC DNA]</scope>
    <source>
        <strain evidence="2">AATW-2023a</strain>
        <tissue evidence="2">Whole specimen</tissue>
    </source>
</reference>
<organism evidence="2 3">
    <name type="scientific">Patella caerulea</name>
    <name type="common">Rayed Mediterranean limpet</name>
    <dbReference type="NCBI Taxonomy" id="87958"/>
    <lineage>
        <taxon>Eukaryota</taxon>
        <taxon>Metazoa</taxon>
        <taxon>Spiralia</taxon>
        <taxon>Lophotrochozoa</taxon>
        <taxon>Mollusca</taxon>
        <taxon>Gastropoda</taxon>
        <taxon>Patellogastropoda</taxon>
        <taxon>Patelloidea</taxon>
        <taxon>Patellidae</taxon>
        <taxon>Patella</taxon>
    </lineage>
</organism>
<evidence type="ECO:0000313" key="3">
    <source>
        <dbReference type="Proteomes" id="UP001347796"/>
    </source>
</evidence>
<evidence type="ECO:0000256" key="1">
    <source>
        <dbReference type="SAM" id="SignalP"/>
    </source>
</evidence>
<accession>A0AAN8JAT2</accession>